<dbReference type="Proteomes" id="UP000838412">
    <property type="component" value="Chromosome 3"/>
</dbReference>
<gene>
    <name evidence="2" type="primary">Hypp2131</name>
    <name evidence="2" type="ORF">BLAG_LOCUS16410</name>
</gene>
<reference evidence="2" key="1">
    <citation type="submission" date="2022-01" db="EMBL/GenBank/DDBJ databases">
        <authorList>
            <person name="Braso-Vives M."/>
        </authorList>
    </citation>
    <scope>NUCLEOTIDE SEQUENCE</scope>
</reference>
<keyword evidence="3" id="KW-1185">Reference proteome</keyword>
<evidence type="ECO:0000256" key="1">
    <source>
        <dbReference type="SAM" id="SignalP"/>
    </source>
</evidence>
<protein>
    <submittedName>
        <fullName evidence="2">Hypp2131 protein</fullName>
    </submittedName>
</protein>
<evidence type="ECO:0000313" key="3">
    <source>
        <dbReference type="Proteomes" id="UP000838412"/>
    </source>
</evidence>
<keyword evidence="1" id="KW-0732">Signal</keyword>
<name>A0A8J9ZRW8_BRALA</name>
<feature type="signal peptide" evidence="1">
    <location>
        <begin position="1"/>
        <end position="21"/>
    </location>
</feature>
<dbReference type="OrthoDB" id="10063988at2759"/>
<organism evidence="2 3">
    <name type="scientific">Branchiostoma lanceolatum</name>
    <name type="common">Common lancelet</name>
    <name type="synonym">Amphioxus lanceolatum</name>
    <dbReference type="NCBI Taxonomy" id="7740"/>
    <lineage>
        <taxon>Eukaryota</taxon>
        <taxon>Metazoa</taxon>
        <taxon>Chordata</taxon>
        <taxon>Cephalochordata</taxon>
        <taxon>Leptocardii</taxon>
        <taxon>Amphioxiformes</taxon>
        <taxon>Branchiostomatidae</taxon>
        <taxon>Branchiostoma</taxon>
    </lineage>
</organism>
<proteinExistence type="predicted"/>
<evidence type="ECO:0000313" key="2">
    <source>
        <dbReference type="EMBL" id="CAH1259014.1"/>
    </source>
</evidence>
<accession>A0A8J9ZRW8</accession>
<sequence length="300" mass="32392">MAKTVVVLWTVALLVARPGFSSHFRGGMITWEPGDPDPQQVTFQSTSNWNWARKSCRDTDILTGVLFDGDGDWTCTNSDCTGTAVADTKFYCVAASEEETWTQGERTFTYTFGGPGPYLIEWTDGNWIDFNTGKGGKWTLEASIHLAVRSDTGRPNHSPTSTLPPMVWAQLGCENKIMIPKLDRDGDLLWCRWAVGHECNSICGPLPGSTLEQPSRLDFIILNGSSGQLPGQQLAQGSCPAGTSGQLPGRYLRAVARPVPQGSCPAGTSGQLPGRYLRAVARLVPQGSCPAETSGQLPGW</sequence>
<dbReference type="AlphaFoldDB" id="A0A8J9ZRW8"/>
<feature type="chain" id="PRO_5035440982" evidence="1">
    <location>
        <begin position="22"/>
        <end position="300"/>
    </location>
</feature>
<dbReference type="EMBL" id="OV696688">
    <property type="protein sequence ID" value="CAH1259014.1"/>
    <property type="molecule type" value="Genomic_DNA"/>
</dbReference>